<name>A0ABS8US91_DATST</name>
<protein>
    <recommendedName>
        <fullName evidence="3">CCHC-type domain-containing protein</fullName>
    </recommendedName>
</protein>
<proteinExistence type="predicted"/>
<sequence length="118" mass="13220">MSGLRSRAIFGQADEWKQCTDGKLRLSALVELLPKQYRCSGTFTIMARPLPWSSTAAAKANLVSRYSGHGGLSSSVGSSRQPFLDRRCFDCGELAHFTRDFHRFRAGSRFNKFRPPGF</sequence>
<comment type="caution">
    <text evidence="1">The sequence shown here is derived from an EMBL/GenBank/DDBJ whole genome shotgun (WGS) entry which is preliminary data.</text>
</comment>
<dbReference type="Proteomes" id="UP000823775">
    <property type="component" value="Unassembled WGS sequence"/>
</dbReference>
<evidence type="ECO:0000313" key="2">
    <source>
        <dbReference type="Proteomes" id="UP000823775"/>
    </source>
</evidence>
<dbReference type="EMBL" id="JACEIK010002374">
    <property type="protein sequence ID" value="MCD9560771.1"/>
    <property type="molecule type" value="Genomic_DNA"/>
</dbReference>
<accession>A0ABS8US91</accession>
<gene>
    <name evidence="1" type="ORF">HAX54_019562</name>
</gene>
<evidence type="ECO:0000313" key="1">
    <source>
        <dbReference type="EMBL" id="MCD9560771.1"/>
    </source>
</evidence>
<reference evidence="1 2" key="1">
    <citation type="journal article" date="2021" name="BMC Genomics">
        <title>Datura genome reveals duplications of psychoactive alkaloid biosynthetic genes and high mutation rate following tissue culture.</title>
        <authorList>
            <person name="Rajewski A."/>
            <person name="Carter-House D."/>
            <person name="Stajich J."/>
            <person name="Litt A."/>
        </authorList>
    </citation>
    <scope>NUCLEOTIDE SEQUENCE [LARGE SCALE GENOMIC DNA]</scope>
    <source>
        <strain evidence="1">AR-01</strain>
    </source>
</reference>
<evidence type="ECO:0008006" key="3">
    <source>
        <dbReference type="Google" id="ProtNLM"/>
    </source>
</evidence>
<organism evidence="1 2">
    <name type="scientific">Datura stramonium</name>
    <name type="common">Jimsonweed</name>
    <name type="synonym">Common thornapple</name>
    <dbReference type="NCBI Taxonomy" id="4076"/>
    <lineage>
        <taxon>Eukaryota</taxon>
        <taxon>Viridiplantae</taxon>
        <taxon>Streptophyta</taxon>
        <taxon>Embryophyta</taxon>
        <taxon>Tracheophyta</taxon>
        <taxon>Spermatophyta</taxon>
        <taxon>Magnoliopsida</taxon>
        <taxon>eudicotyledons</taxon>
        <taxon>Gunneridae</taxon>
        <taxon>Pentapetalae</taxon>
        <taxon>asterids</taxon>
        <taxon>lamiids</taxon>
        <taxon>Solanales</taxon>
        <taxon>Solanaceae</taxon>
        <taxon>Solanoideae</taxon>
        <taxon>Datureae</taxon>
        <taxon>Datura</taxon>
    </lineage>
</organism>
<keyword evidence="2" id="KW-1185">Reference proteome</keyword>